<keyword evidence="6" id="KW-0418">Kinase</keyword>
<dbReference type="InterPro" id="IPR036890">
    <property type="entry name" value="HATPase_C_sf"/>
</dbReference>
<dbReference type="GO" id="GO:0005524">
    <property type="term" value="F:ATP binding"/>
    <property type="evidence" value="ECO:0007669"/>
    <property type="project" value="UniProtKB-KW"/>
</dbReference>
<keyword evidence="6" id="KW-0547">Nucleotide-binding</keyword>
<dbReference type="InterPro" id="IPR000719">
    <property type="entry name" value="Prot_kinase_dom"/>
</dbReference>
<dbReference type="CDD" id="cd00082">
    <property type="entry name" value="HisKA"/>
    <property type="match status" value="1"/>
</dbReference>
<keyword evidence="6" id="KW-0808">Transferase</keyword>
<organism evidence="6 7">
    <name type="scientific">Corallococcus caeni</name>
    <dbReference type="NCBI Taxonomy" id="3082388"/>
    <lineage>
        <taxon>Bacteria</taxon>
        <taxon>Pseudomonadati</taxon>
        <taxon>Myxococcota</taxon>
        <taxon>Myxococcia</taxon>
        <taxon>Myxococcales</taxon>
        <taxon>Cystobacterineae</taxon>
        <taxon>Myxococcaceae</taxon>
        <taxon>Corallococcus</taxon>
    </lineage>
</organism>
<dbReference type="PRINTS" id="PR00344">
    <property type="entry name" value="BCTRLSENSOR"/>
</dbReference>
<dbReference type="InterPro" id="IPR027417">
    <property type="entry name" value="P-loop_NTPase"/>
</dbReference>
<dbReference type="InterPro" id="IPR005467">
    <property type="entry name" value="His_kinase_dom"/>
</dbReference>
<dbReference type="SUPFAM" id="SSF55781">
    <property type="entry name" value="GAF domain-like"/>
    <property type="match status" value="1"/>
</dbReference>
<dbReference type="CDD" id="cd14014">
    <property type="entry name" value="STKc_PknB_like"/>
    <property type="match status" value="1"/>
</dbReference>
<evidence type="ECO:0000256" key="3">
    <source>
        <dbReference type="ARBA" id="ARBA00022553"/>
    </source>
</evidence>
<sequence>MDEKMDLLPGYTLDTIVRQGERAVVYRGASADGRRVLVTLLRSQQPSPRELAELRHAFDFGREPDSPAVVRTLSLETSGGRFALVLEDGGGRFLDELLGTPMEFGRALDLAVGIAGALTDLHAHGVIHKDVCPENLVVNPETGHVQLTDFALAARGPYLSPEQTGRMDRPVDARTDLYSAGVVLYQVLTGQLPFQAEDPLGWIHSHLARTPRPLVELQPHLPAVVSDLVMRLLAKAPEDRYPTAQALLVDLLNCRQQWTSNQRIEPFALGASDALGQLRTPRLLPLREAELEQLRAAFERVVAAKLPELVLVLGEGGVGKSSLVTQLRSTVLDKGGLFLTGKFDQQQEAPYAAFARAFQPLFRQLAAEDASQKARWQERLDEALGASGQLIADLIPELLQVTGRLPEVAPLAPAEAQSRFLQVFRQLLEALTKEHPVTLFLDDLQWADEASLRLLQHLASHPAPHPLLILGASRDRDRGPSNPLSLALDVLQKGQTRVTELTLSPLSREDCAQLIGDTLGADPRTLAPLAALVCEKTHGNPFFTLQLLSALQREGLITFDRGRSAWRWSAHRIRALELGEGVIELMLGKLRRLPALTQEALKLAACLGATVELPLLSVAGGFAEDALRIALDAAAREGLLLHLEGTYRFSHDRVQQAAYALLEPEVRAATHLRIGRRLLAHTPPQLLPERVFTLVAQLDQGIELIETREERIAIARLNLLAARRARAASAHGAAIRYLQAGQALLAPDPWAVDHELAQGLHQEEAESELSAGKLDTAERLLAVLLDHARTPTERASAYRARIELHTTRGALGSAIDSASACLRQYGIALSPQPTLEQVEEADRTVEQLLGEHAIEALLSLAPMRDPDMEAAMNVLASFLPTAYFRNPQLHHLVACQMVILTLRHGLTSASTVGLTAYGFELVITHKQYARAASIARVALALVERHGFLADEAKVCLVAGVAIFPWVEPPRSLYTYLERALRAGRRAGDVVFVCLGLTHRCMLALAAGERLEEVDRAARTAADFNRGIGNEPLLVCVEVVQRLTQALRGRPPALPLERLEEAAFVERVSRQPPFASFWYRVRRLELHLVLGNRAAALAEARQLSGLIVAQRGQYGEAHAVFMVALTLAAHGEEAPAEEQAQWKDELEGHHAFLRNLAAFCPANFLAFNALVTAEVARRHGRTEEAAEHYEQALRAARESGLVQYAALAGELAARFYRSRGLRTVADAYLEEAWRAYQEWGAEAKLRQLEQLYPRMKERLSRVLPHRLDAEPAQLDARAMVHASQVLSQEIVLPRLLEKLLRSALEQAGAERGYLMTLEGGHPLVRVAAQLTESGIQVSVLGEPVAPGAELPGSLLTHVQRLRQPVLLDDASQPSPFSSDPYFASLRVHSVLCIPLVRQTDLAGMLYLENNQLAGAFTSERILTLEVLAAQAAISLENARLYQAAQETVRVRDDFLAIASHELKTPITAMKLQVQSIRKVMGTRAPEAPTDGRLVTLLGTFERQVSRLAYLADEMLEVSRLKAGALALALDACDLSTLVREQVDALAERLKASDCSVELGFEETVVGQWDRARLGRLITSLLLNAMKFGAGHPITVRARVTGDFARLEVRDRGSGVDRADQARIFERFEQAVPAYNYGGLGLGLYLARETVRAHGGTIAVESALGAGATFVVDLPLGRQGPAARGEASSGS</sequence>
<dbReference type="PROSITE" id="PS50109">
    <property type="entry name" value="HIS_KIN"/>
    <property type="match status" value="1"/>
</dbReference>
<gene>
    <name evidence="6" type="ORF">ASNO1_27980</name>
</gene>
<keyword evidence="3" id="KW-0597">Phosphoprotein</keyword>
<dbReference type="Pfam" id="PF00512">
    <property type="entry name" value="HisKA"/>
    <property type="match status" value="1"/>
</dbReference>
<evidence type="ECO:0000256" key="2">
    <source>
        <dbReference type="ARBA" id="ARBA00012438"/>
    </source>
</evidence>
<keyword evidence="7" id="KW-1185">Reference proteome</keyword>
<dbReference type="EMBL" id="BTTX01000003">
    <property type="protein sequence ID" value="GMU06545.1"/>
    <property type="molecule type" value="Genomic_DNA"/>
</dbReference>
<dbReference type="SMART" id="SM00387">
    <property type="entry name" value="HATPase_c"/>
    <property type="match status" value="1"/>
</dbReference>
<dbReference type="SUPFAM" id="SSF52540">
    <property type="entry name" value="P-loop containing nucleoside triphosphate hydrolases"/>
    <property type="match status" value="1"/>
</dbReference>
<dbReference type="Gene3D" id="1.10.287.130">
    <property type="match status" value="1"/>
</dbReference>
<feature type="domain" description="Protein kinase" evidence="4">
    <location>
        <begin position="11"/>
        <end position="252"/>
    </location>
</feature>
<dbReference type="Pfam" id="PF02518">
    <property type="entry name" value="HATPase_c"/>
    <property type="match status" value="1"/>
</dbReference>
<name>A0ABQ6QRB3_9BACT</name>
<dbReference type="Gene3D" id="1.10.510.10">
    <property type="entry name" value="Transferase(Phosphotransferase) domain 1"/>
    <property type="match status" value="1"/>
</dbReference>
<proteinExistence type="predicted"/>
<dbReference type="SUPFAM" id="SSF56112">
    <property type="entry name" value="Protein kinase-like (PK-like)"/>
    <property type="match status" value="1"/>
</dbReference>
<reference evidence="6 7" key="1">
    <citation type="journal article" date="2024" name="Arch. Microbiol.">
        <title>Corallococcus caeni sp. nov., a novel myxobacterium isolated from activated sludge.</title>
        <authorList>
            <person name="Tomita S."/>
            <person name="Nakai R."/>
            <person name="Kuroda K."/>
            <person name="Kurashita H."/>
            <person name="Hatamoto M."/>
            <person name="Yamaguchi T."/>
            <person name="Narihiro T."/>
        </authorList>
    </citation>
    <scope>NUCLEOTIDE SEQUENCE [LARGE SCALE GENOMIC DNA]</scope>
    <source>
        <strain evidence="6 7">NO1</strain>
    </source>
</reference>
<keyword evidence="6" id="KW-0067">ATP-binding</keyword>
<dbReference type="InterPro" id="IPR003018">
    <property type="entry name" value="GAF"/>
</dbReference>
<dbReference type="SUPFAM" id="SSF55874">
    <property type="entry name" value="ATPase domain of HSP90 chaperone/DNA topoisomerase II/histidine kinase"/>
    <property type="match status" value="1"/>
</dbReference>
<dbReference type="Pfam" id="PF00069">
    <property type="entry name" value="Pkinase"/>
    <property type="match status" value="1"/>
</dbReference>
<feature type="domain" description="Histidine kinase" evidence="5">
    <location>
        <begin position="1456"/>
        <end position="1676"/>
    </location>
</feature>
<dbReference type="Proteomes" id="UP001342631">
    <property type="component" value="Unassembled WGS sequence"/>
</dbReference>
<dbReference type="EC" id="2.7.13.3" evidence="2"/>
<dbReference type="CDD" id="cd00075">
    <property type="entry name" value="HATPase"/>
    <property type="match status" value="1"/>
</dbReference>
<comment type="catalytic activity">
    <reaction evidence="1">
        <text>ATP + protein L-histidine = ADP + protein N-phospho-L-histidine.</text>
        <dbReference type="EC" id="2.7.13.3"/>
    </reaction>
</comment>
<accession>A0ABQ6QRB3</accession>
<evidence type="ECO:0000313" key="6">
    <source>
        <dbReference type="EMBL" id="GMU06545.1"/>
    </source>
</evidence>
<dbReference type="PROSITE" id="PS50011">
    <property type="entry name" value="PROTEIN_KINASE_DOM"/>
    <property type="match status" value="1"/>
</dbReference>
<evidence type="ECO:0000259" key="5">
    <source>
        <dbReference type="PROSITE" id="PS50109"/>
    </source>
</evidence>
<dbReference type="InterPro" id="IPR004358">
    <property type="entry name" value="Sig_transdc_His_kin-like_C"/>
</dbReference>
<dbReference type="InterPro" id="IPR003661">
    <property type="entry name" value="HisK_dim/P_dom"/>
</dbReference>
<dbReference type="InterPro" id="IPR041664">
    <property type="entry name" value="AAA_16"/>
</dbReference>
<dbReference type="Pfam" id="PF01590">
    <property type="entry name" value="GAF"/>
    <property type="match status" value="1"/>
</dbReference>
<dbReference type="PANTHER" id="PTHR43642">
    <property type="entry name" value="HYBRID SIGNAL TRANSDUCTION HISTIDINE KINASE G"/>
    <property type="match status" value="1"/>
</dbReference>
<comment type="caution">
    <text evidence="6">The sequence shown here is derived from an EMBL/GenBank/DDBJ whole genome shotgun (WGS) entry which is preliminary data.</text>
</comment>
<evidence type="ECO:0000313" key="7">
    <source>
        <dbReference type="Proteomes" id="UP001342631"/>
    </source>
</evidence>
<dbReference type="SMART" id="SM00388">
    <property type="entry name" value="HisKA"/>
    <property type="match status" value="1"/>
</dbReference>
<dbReference type="InterPro" id="IPR011009">
    <property type="entry name" value="Kinase-like_dom_sf"/>
</dbReference>
<dbReference type="PROSITE" id="PS00109">
    <property type="entry name" value="PROTEIN_KINASE_TYR"/>
    <property type="match status" value="1"/>
</dbReference>
<dbReference type="InterPro" id="IPR029016">
    <property type="entry name" value="GAF-like_dom_sf"/>
</dbReference>
<dbReference type="Gene3D" id="3.30.565.10">
    <property type="entry name" value="Histidine kinase-like ATPase, C-terminal domain"/>
    <property type="match status" value="1"/>
</dbReference>
<dbReference type="GO" id="GO:0016301">
    <property type="term" value="F:kinase activity"/>
    <property type="evidence" value="ECO:0007669"/>
    <property type="project" value="UniProtKB-KW"/>
</dbReference>
<evidence type="ECO:0000256" key="1">
    <source>
        <dbReference type="ARBA" id="ARBA00000085"/>
    </source>
</evidence>
<dbReference type="InterPro" id="IPR003594">
    <property type="entry name" value="HATPase_dom"/>
</dbReference>
<dbReference type="SMART" id="SM00065">
    <property type="entry name" value="GAF"/>
    <property type="match status" value="1"/>
</dbReference>
<dbReference type="InterPro" id="IPR008266">
    <property type="entry name" value="Tyr_kinase_AS"/>
</dbReference>
<dbReference type="Gene3D" id="3.40.50.300">
    <property type="entry name" value="P-loop containing nucleotide triphosphate hydrolases"/>
    <property type="match status" value="1"/>
</dbReference>
<dbReference type="PANTHER" id="PTHR43642:SF1">
    <property type="entry name" value="HYBRID SIGNAL TRANSDUCTION HISTIDINE KINASE G"/>
    <property type="match status" value="1"/>
</dbReference>
<dbReference type="RefSeq" id="WP_338277385.1">
    <property type="nucleotide sequence ID" value="NZ_BTTX01000003.1"/>
</dbReference>
<protein>
    <recommendedName>
        <fullName evidence="2">histidine kinase</fullName>
        <ecNumber evidence="2">2.7.13.3</ecNumber>
    </recommendedName>
</protein>
<dbReference type="Pfam" id="PF13191">
    <property type="entry name" value="AAA_16"/>
    <property type="match status" value="1"/>
</dbReference>
<evidence type="ECO:0000259" key="4">
    <source>
        <dbReference type="PROSITE" id="PS50011"/>
    </source>
</evidence>
<dbReference type="Gene3D" id="3.30.450.40">
    <property type="match status" value="1"/>
</dbReference>
<dbReference type="InterPro" id="IPR053159">
    <property type="entry name" value="Hybrid_Histidine_Kinase"/>
</dbReference>